<sequence length="64" mass="6988">MRLAAKAIRRWRRAPRDLGMATLEYAVGLLAATAFAAVLLRLVTSDRVRGLLAGIVEQALRLGQ</sequence>
<evidence type="ECO:0000313" key="2">
    <source>
        <dbReference type="EMBL" id="MFD0852964.1"/>
    </source>
</evidence>
<feature type="transmembrane region" description="Helical" evidence="1">
    <location>
        <begin position="21"/>
        <end position="43"/>
    </location>
</feature>
<dbReference type="EMBL" id="JBHTIR010001778">
    <property type="protein sequence ID" value="MFD0852964.1"/>
    <property type="molecule type" value="Genomic_DNA"/>
</dbReference>
<keyword evidence="1" id="KW-0812">Transmembrane</keyword>
<comment type="caution">
    <text evidence="2">The sequence shown here is derived from an EMBL/GenBank/DDBJ whole genome shotgun (WGS) entry which is preliminary data.</text>
</comment>
<keyword evidence="1" id="KW-1133">Transmembrane helix</keyword>
<dbReference type="Pfam" id="PF14029">
    <property type="entry name" value="DUF4244"/>
    <property type="match status" value="1"/>
</dbReference>
<name>A0ABW3CH94_9ACTN</name>
<keyword evidence="3" id="KW-1185">Reference proteome</keyword>
<proteinExistence type="predicted"/>
<organism evidence="2 3">
    <name type="scientific">Actinomadura adrarensis</name>
    <dbReference type="NCBI Taxonomy" id="1819600"/>
    <lineage>
        <taxon>Bacteria</taxon>
        <taxon>Bacillati</taxon>
        <taxon>Actinomycetota</taxon>
        <taxon>Actinomycetes</taxon>
        <taxon>Streptosporangiales</taxon>
        <taxon>Thermomonosporaceae</taxon>
        <taxon>Actinomadura</taxon>
    </lineage>
</organism>
<evidence type="ECO:0000313" key="3">
    <source>
        <dbReference type="Proteomes" id="UP001597083"/>
    </source>
</evidence>
<accession>A0ABW3CH94</accession>
<keyword evidence="1" id="KW-0472">Membrane</keyword>
<reference evidence="3" key="1">
    <citation type="journal article" date="2019" name="Int. J. Syst. Evol. Microbiol.">
        <title>The Global Catalogue of Microorganisms (GCM) 10K type strain sequencing project: providing services to taxonomists for standard genome sequencing and annotation.</title>
        <authorList>
            <consortium name="The Broad Institute Genomics Platform"/>
            <consortium name="The Broad Institute Genome Sequencing Center for Infectious Disease"/>
            <person name="Wu L."/>
            <person name="Ma J."/>
        </authorList>
    </citation>
    <scope>NUCLEOTIDE SEQUENCE [LARGE SCALE GENOMIC DNA]</scope>
    <source>
        <strain evidence="3">JCM 31696</strain>
    </source>
</reference>
<protein>
    <submittedName>
        <fullName evidence="2">DUF4244 domain-containing protein</fullName>
    </submittedName>
</protein>
<dbReference type="Proteomes" id="UP001597083">
    <property type="component" value="Unassembled WGS sequence"/>
</dbReference>
<gene>
    <name evidence="2" type="ORF">ACFQ07_12065</name>
</gene>
<evidence type="ECO:0000256" key="1">
    <source>
        <dbReference type="SAM" id="Phobius"/>
    </source>
</evidence>
<dbReference type="InterPro" id="IPR025338">
    <property type="entry name" value="DUF4244"/>
</dbReference>